<comment type="similarity">
    <text evidence="2">Belongs to the phosphorylase b kinase regulatory chain family.</text>
</comment>
<comment type="subcellular location">
    <subcellularLocation>
        <location evidence="2">Cell membrane</location>
        <topology evidence="2">Lipid-anchor</topology>
        <orientation evidence="2">Cytoplasmic side</orientation>
    </subcellularLocation>
</comment>
<keyword evidence="2" id="KW-0636">Prenylation</keyword>
<proteinExistence type="inferred from homology"/>
<evidence type="ECO:0000313" key="5">
    <source>
        <dbReference type="Proteomes" id="UP000279833"/>
    </source>
</evidence>
<keyword evidence="1 2" id="KW-0119">Carbohydrate metabolism</keyword>
<evidence type="ECO:0000256" key="1">
    <source>
        <dbReference type="ARBA" id="ARBA00023277"/>
    </source>
</evidence>
<dbReference type="GO" id="GO:0005516">
    <property type="term" value="F:calmodulin binding"/>
    <property type="evidence" value="ECO:0007669"/>
    <property type="project" value="UniProtKB-KW"/>
</dbReference>
<keyword evidence="2" id="KW-0112">Calmodulin-binding</keyword>
<evidence type="ECO:0000256" key="2">
    <source>
        <dbReference type="RuleBase" id="RU364123"/>
    </source>
</evidence>
<dbReference type="UniPathway" id="UPA00163"/>
<dbReference type="WBParaSite" id="SCUD_0001205801-mRNA-1">
    <property type="protein sequence ID" value="SCUD_0001205801-mRNA-1"/>
    <property type="gene ID" value="SCUD_0001205801"/>
</dbReference>
<keyword evidence="2" id="KW-0472">Membrane</keyword>
<dbReference type="AlphaFoldDB" id="A0A183KAM3"/>
<evidence type="ECO:0000313" key="4">
    <source>
        <dbReference type="EMBL" id="VDP47186.1"/>
    </source>
</evidence>
<name>A0A183KAM3_9TREM</name>
<dbReference type="InterPro" id="IPR045583">
    <property type="entry name" value="KPBA/B_C"/>
</dbReference>
<dbReference type="Pfam" id="PF19292">
    <property type="entry name" value="KPBB_C"/>
    <property type="match status" value="1"/>
</dbReference>
<keyword evidence="2" id="KW-1003">Cell membrane</keyword>
<evidence type="ECO:0000259" key="3">
    <source>
        <dbReference type="Pfam" id="PF19292"/>
    </source>
</evidence>
<sequence>MFARTQPQKLENILRLRIGLIIQMMAAELARGLGLTVEDSLYALFSMRPIDTKRLLHNLLNGEDMRIQPIKLINTTLTNQDNLQVTLDTISGSVKKRSTASRPLIASRKQSIVASVTTEAENENCQTDLRSLWSRRRKIDGALNRVPPGFYKRVYVTLTHMQGLSIGSLILSHNLTKEMTMDEHKFALTVEHVCTMVSTPEYRQLIIEAIHVLGSLMMHDVDNRIFIDCIVKVEDIVEKANNLFLIDQVSDCFVGLYSLIKLCSKL</sequence>
<dbReference type="Proteomes" id="UP000279833">
    <property type="component" value="Unassembled WGS sequence"/>
</dbReference>
<reference evidence="6" key="1">
    <citation type="submission" date="2016-06" db="UniProtKB">
        <authorList>
            <consortium name="WormBaseParasite"/>
        </authorList>
    </citation>
    <scope>IDENTIFICATION</scope>
</reference>
<keyword evidence="5" id="KW-1185">Reference proteome</keyword>
<reference evidence="4 5" key="2">
    <citation type="submission" date="2018-11" db="EMBL/GenBank/DDBJ databases">
        <authorList>
            <consortium name="Pathogen Informatics"/>
        </authorList>
    </citation>
    <scope>NUCLEOTIDE SEQUENCE [LARGE SCALE GENOMIC DNA]</scope>
    <source>
        <strain evidence="4">Dakar</strain>
        <strain evidence="5">Dakar, Senegal</strain>
    </source>
</reference>
<dbReference type="InterPro" id="IPR008734">
    <property type="entry name" value="PHK_A/B_su"/>
</dbReference>
<keyword evidence="2" id="KW-0449">Lipoprotein</keyword>
<protein>
    <recommendedName>
        <fullName evidence="2">Phosphorylase b kinase regulatory subunit</fullName>
    </recommendedName>
</protein>
<dbReference type="STRING" id="6186.A0A183KAM3"/>
<dbReference type="GO" id="GO:0005977">
    <property type="term" value="P:glycogen metabolic process"/>
    <property type="evidence" value="ECO:0007669"/>
    <property type="project" value="UniProtKB-UniPathway"/>
</dbReference>
<evidence type="ECO:0000313" key="6">
    <source>
        <dbReference type="WBParaSite" id="SCUD_0001205801-mRNA-1"/>
    </source>
</evidence>
<gene>
    <name evidence="4" type="ORF">SCUD_LOCUS12058</name>
</gene>
<comment type="pathway">
    <text evidence="2">Glycan biosynthesis; glycogen metabolism.</text>
</comment>
<feature type="domain" description="Phosphorylase b kinase regulatory subunit alpha/beta C-terminal" evidence="3">
    <location>
        <begin position="82"/>
        <end position="229"/>
    </location>
</feature>
<dbReference type="GO" id="GO:0005964">
    <property type="term" value="C:phosphorylase kinase complex"/>
    <property type="evidence" value="ECO:0007669"/>
    <property type="project" value="TreeGrafter"/>
</dbReference>
<dbReference type="PANTHER" id="PTHR10749:SF7">
    <property type="entry name" value="PHOSPHORYLASE B KINASE REGULATORY SUBUNIT ALPHA-RELATED"/>
    <property type="match status" value="1"/>
</dbReference>
<dbReference type="EMBL" id="UZAK01034827">
    <property type="protein sequence ID" value="VDP47186.1"/>
    <property type="molecule type" value="Genomic_DNA"/>
</dbReference>
<dbReference type="GO" id="GO:0005886">
    <property type="term" value="C:plasma membrane"/>
    <property type="evidence" value="ECO:0007669"/>
    <property type="project" value="UniProtKB-SubCell"/>
</dbReference>
<accession>A0A183KAM3</accession>
<comment type="function">
    <text evidence="2">Phosphorylase b kinase catalyzes the phosphorylation of serine in certain substrates, including troponin I.</text>
</comment>
<keyword evidence="2" id="KW-0321">Glycogen metabolism</keyword>
<dbReference type="PANTHER" id="PTHR10749">
    <property type="entry name" value="PHOSPHORYLASE B KINASE REGULATORY SUBUNIT"/>
    <property type="match status" value="1"/>
</dbReference>
<organism evidence="6">
    <name type="scientific">Schistosoma curassoni</name>
    <dbReference type="NCBI Taxonomy" id="6186"/>
    <lineage>
        <taxon>Eukaryota</taxon>
        <taxon>Metazoa</taxon>
        <taxon>Spiralia</taxon>
        <taxon>Lophotrochozoa</taxon>
        <taxon>Platyhelminthes</taxon>
        <taxon>Trematoda</taxon>
        <taxon>Digenea</taxon>
        <taxon>Strigeidida</taxon>
        <taxon>Schistosomatoidea</taxon>
        <taxon>Schistosomatidae</taxon>
        <taxon>Schistosoma</taxon>
    </lineage>
</organism>